<organism evidence="5 6">
    <name type="scientific">Salinivirga cyanobacteriivorans</name>
    <dbReference type="NCBI Taxonomy" id="1307839"/>
    <lineage>
        <taxon>Bacteria</taxon>
        <taxon>Pseudomonadati</taxon>
        <taxon>Bacteroidota</taxon>
        <taxon>Bacteroidia</taxon>
        <taxon>Bacteroidales</taxon>
        <taxon>Salinivirgaceae</taxon>
        <taxon>Salinivirga</taxon>
    </lineage>
</organism>
<dbReference type="Pfam" id="PF00206">
    <property type="entry name" value="Lyase_1"/>
    <property type="match status" value="1"/>
</dbReference>
<evidence type="ECO:0000259" key="3">
    <source>
        <dbReference type="Pfam" id="PF00206"/>
    </source>
</evidence>
<dbReference type="SUPFAM" id="SSF48557">
    <property type="entry name" value="L-aspartase-like"/>
    <property type="match status" value="1"/>
</dbReference>
<dbReference type="EMBL" id="CP013118">
    <property type="protein sequence ID" value="ALO16704.1"/>
    <property type="molecule type" value="Genomic_DNA"/>
</dbReference>
<dbReference type="GO" id="GO:0005829">
    <property type="term" value="C:cytosol"/>
    <property type="evidence" value="ECO:0007669"/>
    <property type="project" value="TreeGrafter"/>
</dbReference>
<evidence type="ECO:0000256" key="2">
    <source>
        <dbReference type="SAM" id="Coils"/>
    </source>
</evidence>
<dbReference type="PRINTS" id="PR00145">
    <property type="entry name" value="ARGSUCLYASE"/>
</dbReference>
<dbReference type="AlphaFoldDB" id="A0A0S2I380"/>
<protein>
    <submittedName>
        <fullName evidence="5">Aspartate ammonia-lyase</fullName>
        <ecNumber evidence="5">4.3.1.1</ecNumber>
    </submittedName>
</protein>
<feature type="coiled-coil region" evidence="2">
    <location>
        <begin position="159"/>
        <end position="193"/>
    </location>
</feature>
<dbReference type="KEGG" id="blq:L21SP5_03084"/>
<proteinExistence type="predicted"/>
<dbReference type="PANTHER" id="PTHR42696:SF2">
    <property type="entry name" value="ASPARTATE AMMONIA-LYASE"/>
    <property type="match status" value="1"/>
</dbReference>
<reference evidence="5 6" key="1">
    <citation type="submission" date="2015-11" db="EMBL/GenBank/DDBJ databases">
        <title>Description and complete genome sequence of a novel strain predominating in hypersaline microbial mats and representing a new family of the Bacteriodetes phylum.</title>
        <authorList>
            <person name="Spring S."/>
            <person name="Bunk B."/>
            <person name="Sproer C."/>
            <person name="Klenk H.-P."/>
        </authorList>
    </citation>
    <scope>NUCLEOTIDE SEQUENCE [LARGE SCALE GENOMIC DNA]</scope>
    <source>
        <strain evidence="5 6">L21-Spi-D4</strain>
    </source>
</reference>
<dbReference type="Gene3D" id="1.20.200.10">
    <property type="entry name" value="Fumarase/aspartase (Central domain)"/>
    <property type="match status" value="1"/>
</dbReference>
<dbReference type="Pfam" id="PF10415">
    <property type="entry name" value="FumaraseC_C"/>
    <property type="match status" value="1"/>
</dbReference>
<keyword evidence="2" id="KW-0175">Coiled coil</keyword>
<dbReference type="RefSeq" id="WP_057954056.1">
    <property type="nucleotide sequence ID" value="NZ_CP013118.1"/>
</dbReference>
<dbReference type="PANTHER" id="PTHR42696">
    <property type="entry name" value="ASPARTATE AMMONIA-LYASE"/>
    <property type="match status" value="1"/>
</dbReference>
<keyword evidence="6" id="KW-1185">Reference proteome</keyword>
<dbReference type="PROSITE" id="PS00163">
    <property type="entry name" value="FUMARATE_LYASES"/>
    <property type="match status" value="1"/>
</dbReference>
<dbReference type="InterPro" id="IPR020557">
    <property type="entry name" value="Fumarate_lyase_CS"/>
</dbReference>
<name>A0A0S2I380_9BACT</name>
<dbReference type="STRING" id="1307839.L21SP5_03084"/>
<dbReference type="Gene3D" id="1.10.40.30">
    <property type="entry name" value="Fumarase/aspartase (C-terminal domain)"/>
    <property type="match status" value="1"/>
</dbReference>
<dbReference type="InterPro" id="IPR051546">
    <property type="entry name" value="Aspartate_Ammonia-Lyase"/>
</dbReference>
<dbReference type="Gene3D" id="1.10.275.10">
    <property type="entry name" value="Fumarase/aspartase (N-terminal domain)"/>
    <property type="match status" value="1"/>
</dbReference>
<evidence type="ECO:0000313" key="5">
    <source>
        <dbReference type="EMBL" id="ALO16704.1"/>
    </source>
</evidence>
<feature type="domain" description="Fumarate lyase N-terminal" evidence="3">
    <location>
        <begin position="15"/>
        <end position="348"/>
    </location>
</feature>
<dbReference type="GO" id="GO:0006531">
    <property type="term" value="P:aspartate metabolic process"/>
    <property type="evidence" value="ECO:0007669"/>
    <property type="project" value="TreeGrafter"/>
</dbReference>
<feature type="domain" description="Fumarase C C-terminal" evidence="4">
    <location>
        <begin position="416"/>
        <end position="468"/>
    </location>
</feature>
<accession>A0A0S2I380</accession>
<evidence type="ECO:0000313" key="6">
    <source>
        <dbReference type="Proteomes" id="UP000064893"/>
    </source>
</evidence>
<dbReference type="GO" id="GO:0008797">
    <property type="term" value="F:aspartate ammonia-lyase activity"/>
    <property type="evidence" value="ECO:0007669"/>
    <property type="project" value="UniProtKB-EC"/>
</dbReference>
<dbReference type="InterPro" id="IPR008948">
    <property type="entry name" value="L-Aspartase-like"/>
</dbReference>
<dbReference type="GO" id="GO:0006099">
    <property type="term" value="P:tricarboxylic acid cycle"/>
    <property type="evidence" value="ECO:0007669"/>
    <property type="project" value="InterPro"/>
</dbReference>
<dbReference type="InterPro" id="IPR022761">
    <property type="entry name" value="Fumarate_lyase_N"/>
</dbReference>
<evidence type="ECO:0000259" key="4">
    <source>
        <dbReference type="Pfam" id="PF10415"/>
    </source>
</evidence>
<keyword evidence="1 5" id="KW-0456">Lyase</keyword>
<evidence type="ECO:0000256" key="1">
    <source>
        <dbReference type="ARBA" id="ARBA00023239"/>
    </source>
</evidence>
<sequence length="477" mass="52908">MRIEKDFLGTKEIADQALYGIHALRARENFPGHSAFNKNWYKAMGLVKHACYLTYEKYINAVTKKYGKQAPVQKIEQEKITALQHAALKIANGDFFEQFIVPAIQGGAGTSINMNINEIITNLALTDLKRKPGEYEFIDPIEHANIFQSTNDTVPTALKVAIMKLLEELEETVNNSRNQVETLEKKYRDALRTSYTQLQQAVPTSYGKMFSAYNDALSRDWWRISKCAERIKVVNLGGSAIGSGITVPTYFIMEVVPTLQKLTGLPITRGENMMDATSNLDSFVEIHATLKSLAVNLEKIASDLRLLAADISTHSEFTIPERQAGSSIMPGKVNPVISEFIISSAHKVYANDQIVSSLAGQGHLELNAYIPQIGDTTLESLEILINANRSMAAHLIDGISINNKEAAAKLYNSPSICTALIPYIGYHKAGDLAKHMHQHKTSVFEANEKLLVLEPKKLEQITQASNLLKLGYKPSDL</sequence>
<dbReference type="InterPro" id="IPR018951">
    <property type="entry name" value="Fumarase_C_C"/>
</dbReference>
<gene>
    <name evidence="5" type="primary">aspA_2</name>
    <name evidence="5" type="ORF">L21SP5_03084</name>
</gene>
<dbReference type="OrthoDB" id="9802809at2"/>
<dbReference type="EC" id="4.3.1.1" evidence="5"/>
<dbReference type="PRINTS" id="PR00149">
    <property type="entry name" value="FUMRATELYASE"/>
</dbReference>
<dbReference type="InterPro" id="IPR024083">
    <property type="entry name" value="Fumarase/histidase_N"/>
</dbReference>
<dbReference type="Proteomes" id="UP000064893">
    <property type="component" value="Chromosome"/>
</dbReference>
<dbReference type="PATRIC" id="fig|1307839.3.peg.3247"/>
<dbReference type="InterPro" id="IPR000362">
    <property type="entry name" value="Fumarate_lyase_fam"/>
</dbReference>